<evidence type="ECO:0000256" key="9">
    <source>
        <dbReference type="ARBA" id="ARBA00012232"/>
    </source>
</evidence>
<dbReference type="Gene3D" id="3.40.50.510">
    <property type="entry name" value="Phosphotransferase system, mannose-type IIA component"/>
    <property type="match status" value="1"/>
</dbReference>
<dbReference type="GO" id="GO:0047324">
    <property type="term" value="F:phosphoenolpyruvate-glycerone phosphotransferase activity"/>
    <property type="evidence" value="ECO:0007669"/>
    <property type="project" value="UniProtKB-EC"/>
</dbReference>
<feature type="compositionally biased region" description="Gly residues" evidence="20">
    <location>
        <begin position="258"/>
        <end position="274"/>
    </location>
</feature>
<dbReference type="InterPro" id="IPR008279">
    <property type="entry name" value="PEP-util_enz_mobile_dom"/>
</dbReference>
<dbReference type="InterPro" id="IPR036662">
    <property type="entry name" value="PTS_EIIA_man-typ_sf"/>
</dbReference>
<evidence type="ECO:0000256" key="18">
    <source>
        <dbReference type="ARBA" id="ARBA00022842"/>
    </source>
</evidence>
<comment type="catalytic activity">
    <reaction evidence="1">
        <text>L-histidyl-[protein] + phosphoenolpyruvate = N(pros)-phospho-L-histidyl-[protein] + pyruvate</text>
        <dbReference type="Rhea" id="RHEA:23880"/>
        <dbReference type="Rhea" id="RHEA-COMP:9745"/>
        <dbReference type="Rhea" id="RHEA-COMP:9746"/>
        <dbReference type="ChEBI" id="CHEBI:15361"/>
        <dbReference type="ChEBI" id="CHEBI:29979"/>
        <dbReference type="ChEBI" id="CHEBI:58702"/>
        <dbReference type="ChEBI" id="CHEBI:64837"/>
        <dbReference type="EC" id="2.7.3.9"/>
    </reaction>
</comment>
<dbReference type="InterPro" id="IPR023151">
    <property type="entry name" value="PEP_util_CS"/>
</dbReference>
<dbReference type="Pfam" id="PF02896">
    <property type="entry name" value="PEP-utilizers_C"/>
    <property type="match status" value="1"/>
</dbReference>
<dbReference type="SUPFAM" id="SSF53062">
    <property type="entry name" value="PTS system fructose IIA component-like"/>
    <property type="match status" value="1"/>
</dbReference>
<dbReference type="PROSITE" id="PS00742">
    <property type="entry name" value="PEP_ENZYMES_2"/>
    <property type="match status" value="1"/>
</dbReference>
<evidence type="ECO:0000256" key="17">
    <source>
        <dbReference type="ARBA" id="ARBA00022777"/>
    </source>
</evidence>
<comment type="cofactor">
    <cofactor evidence="3">
        <name>Mg(2+)</name>
        <dbReference type="ChEBI" id="CHEBI:18420"/>
    </cofactor>
</comment>
<evidence type="ECO:0000256" key="15">
    <source>
        <dbReference type="ARBA" id="ARBA00022683"/>
    </source>
</evidence>
<evidence type="ECO:0000256" key="3">
    <source>
        <dbReference type="ARBA" id="ARBA00001946"/>
    </source>
</evidence>
<dbReference type="GO" id="GO:0016020">
    <property type="term" value="C:membrane"/>
    <property type="evidence" value="ECO:0007669"/>
    <property type="project" value="InterPro"/>
</dbReference>
<dbReference type="Proteomes" id="UP000677082">
    <property type="component" value="Unassembled WGS sequence"/>
</dbReference>
<keyword evidence="16" id="KW-0479">Metal-binding</keyword>
<evidence type="ECO:0000256" key="11">
    <source>
        <dbReference type="ARBA" id="ARBA00022448"/>
    </source>
</evidence>
<dbReference type="PANTHER" id="PTHR46244:SF6">
    <property type="entry name" value="PHOSPHOENOLPYRUVATE-PROTEIN PHOSPHOTRANSFERASE"/>
    <property type="match status" value="1"/>
</dbReference>
<keyword evidence="17" id="KW-0418">Kinase</keyword>
<keyword evidence="14" id="KW-0808">Transferase</keyword>
<dbReference type="PROSITE" id="PS51096">
    <property type="entry name" value="PTS_EIIA_TYPE_4"/>
    <property type="match status" value="1"/>
</dbReference>
<comment type="subcellular location">
    <subcellularLocation>
        <location evidence="6">Cytoplasm</location>
    </subcellularLocation>
</comment>
<dbReference type="Gene3D" id="3.50.30.10">
    <property type="entry name" value="Phosphohistidine domain"/>
    <property type="match status" value="1"/>
</dbReference>
<dbReference type="InterPro" id="IPR008731">
    <property type="entry name" value="PTS_EIN"/>
</dbReference>
<evidence type="ECO:0000259" key="22">
    <source>
        <dbReference type="PROSITE" id="PS51350"/>
    </source>
</evidence>
<dbReference type="CDD" id="cd00367">
    <property type="entry name" value="PTS-HPr_like"/>
    <property type="match status" value="1"/>
</dbReference>
<comment type="catalytic activity">
    <reaction evidence="2">
        <text>dihydroxyacetone + phosphoenolpyruvate = dihydroxyacetone phosphate + pyruvate</text>
        <dbReference type="Rhea" id="RHEA:18381"/>
        <dbReference type="ChEBI" id="CHEBI:15361"/>
        <dbReference type="ChEBI" id="CHEBI:16016"/>
        <dbReference type="ChEBI" id="CHEBI:57642"/>
        <dbReference type="ChEBI" id="CHEBI:58702"/>
        <dbReference type="EC" id="2.7.1.121"/>
    </reaction>
</comment>
<keyword evidence="18" id="KW-0460">Magnesium</keyword>
<sequence length="813" mass="83141">MVGLVVVSHSRALARAAVTLAAEMAAGARIEIAAGLDDTTLGTDATAIVDALVAADDGDGVVVLMDLGSAVLSAELALELVDEDLRSRVVLCPAPLVEGLVAAAVTAAGGAGRDEVAREASDGLLGKVAQLGTAPAEDAGGEAMATVTVGNPHGLHARPAARLVTEARRLNAGLEVRNRTTGSAWVPATSLSRVATLGALRGHEIDVRASGPGARAAVDEIVAVAARRFDETPPELDKIGEWGGPVPVDLDLIGGNTTGTGVRRGQGASAGIGIGPAWRRSSTPPEVPDEPSQGTDVEWRRVEDAVAAVRLEIDKIWEGNPEASIFDAHLLLLDDAELLGEVRQRIEGGQAAPQAFRGAAGRIAAEFDTLDDPYLRGRGDDVHAVADQVLRAMLGISGTAASGDGVLVAPDLTPAEAATLDPVRVTGVLLAFGSPTSHGAILARTRGIPMVVGAGPAVLSGPPGAVVVLDGSTGEFAISPPEPVAAAFRDRAAERSARAGRAAARAGEPAVTADGVTVHVAANLGSVADARAAAANGADLAGLVRTEFLFLDRDAAPSVDEQVAVYRQIAEALGGRRITLRTLDVGGDKPLRYAPAPHEQNPFLGVRGIRHSLAHPAVFADQLLAIARVARETPVSIMFPMVSTVGEVVTARRMLDDAIGRAGRSDGLRVGIMIEVPAAALRSAAFTPYVDFVSVGTNDLTQYTLAAERGNAALSADGLDPAVLRLIRLVCEQSGVPVAVCGELAADEAAVPLLTALGVRELSVAPPAVPLVKESVRGTRLEQAGPLAERACGLADANAVRALLKPGNVHSGR</sequence>
<proteinExistence type="inferred from homology"/>
<feature type="domain" description="HPr" evidence="22">
    <location>
        <begin position="142"/>
        <end position="232"/>
    </location>
</feature>
<dbReference type="PANTHER" id="PTHR46244">
    <property type="entry name" value="PHOSPHOENOLPYRUVATE-PROTEIN PHOSPHOTRANSFERASE"/>
    <property type="match status" value="1"/>
</dbReference>
<evidence type="ECO:0000256" key="12">
    <source>
        <dbReference type="ARBA" id="ARBA00022490"/>
    </source>
</evidence>
<dbReference type="GO" id="GO:0005737">
    <property type="term" value="C:cytoplasm"/>
    <property type="evidence" value="ECO:0007669"/>
    <property type="project" value="UniProtKB-SubCell"/>
</dbReference>
<dbReference type="Gene3D" id="3.20.20.60">
    <property type="entry name" value="Phosphoenolpyruvate-binding domains"/>
    <property type="match status" value="1"/>
</dbReference>
<dbReference type="InterPro" id="IPR050499">
    <property type="entry name" value="PEP-utilizing_PTS_enzyme"/>
</dbReference>
<comment type="subunit">
    <text evidence="19">Homodimer. The dihydroxyacetone kinase complex is composed of a homodimer of DhaM, a homodimer of DhaK and the subunit DhaL.</text>
</comment>
<dbReference type="InterPro" id="IPR035895">
    <property type="entry name" value="HPr-like_sf"/>
</dbReference>
<dbReference type="InterPro" id="IPR036637">
    <property type="entry name" value="Phosphohistidine_dom_sf"/>
</dbReference>
<dbReference type="SUPFAM" id="SSF47831">
    <property type="entry name" value="Enzyme I of the PEP:sugar phosphotransferase system HPr-binding (sub)domain"/>
    <property type="match status" value="1"/>
</dbReference>
<evidence type="ECO:0000313" key="24">
    <source>
        <dbReference type="Proteomes" id="UP000677082"/>
    </source>
</evidence>
<organism evidence="23 24">
    <name type="scientific">Paractinoplanes toevensis</name>
    <dbReference type="NCBI Taxonomy" id="571911"/>
    <lineage>
        <taxon>Bacteria</taxon>
        <taxon>Bacillati</taxon>
        <taxon>Actinomycetota</taxon>
        <taxon>Actinomycetes</taxon>
        <taxon>Micromonosporales</taxon>
        <taxon>Micromonosporaceae</taxon>
        <taxon>Paractinoplanes</taxon>
    </lineage>
</organism>
<dbReference type="AlphaFoldDB" id="A0A919TE69"/>
<evidence type="ECO:0000256" key="13">
    <source>
        <dbReference type="ARBA" id="ARBA00022597"/>
    </source>
</evidence>
<dbReference type="Pfam" id="PF00391">
    <property type="entry name" value="PEP-utilizers"/>
    <property type="match status" value="1"/>
</dbReference>
<evidence type="ECO:0000256" key="2">
    <source>
        <dbReference type="ARBA" id="ARBA00001113"/>
    </source>
</evidence>
<dbReference type="EMBL" id="BOQN01000066">
    <property type="protein sequence ID" value="GIM93447.1"/>
    <property type="molecule type" value="Genomic_DNA"/>
</dbReference>
<dbReference type="Gene3D" id="3.30.1340.10">
    <property type="entry name" value="HPr-like"/>
    <property type="match status" value="1"/>
</dbReference>
<dbReference type="InterPro" id="IPR040442">
    <property type="entry name" value="Pyrv_kinase-like_dom_sf"/>
</dbReference>
<dbReference type="RefSeq" id="WP_307853977.1">
    <property type="nucleotide sequence ID" value="NZ_BOQN01000066.1"/>
</dbReference>
<dbReference type="EC" id="2.7.3.9" evidence="9"/>
<dbReference type="PRINTS" id="PR00107">
    <property type="entry name" value="PHOSPHOCPHPR"/>
</dbReference>
<dbReference type="NCBIfam" id="TIGR02364">
    <property type="entry name" value="dha_pts"/>
    <property type="match status" value="1"/>
</dbReference>
<comment type="similarity">
    <text evidence="7">Belongs to the PEP-utilizing enzyme family.</text>
</comment>
<evidence type="ECO:0000256" key="1">
    <source>
        <dbReference type="ARBA" id="ARBA00000683"/>
    </source>
</evidence>
<dbReference type="Pfam" id="PF05524">
    <property type="entry name" value="PEP-utilisers_N"/>
    <property type="match status" value="1"/>
</dbReference>
<comment type="function">
    <text evidence="4">Component of the dihydroxyacetone kinase complex, which is responsible for the phosphoenolpyruvate (PEP)-dependent phosphorylation of dihydroxyacetone. DhaM serves as the phosphoryl donor. Is phosphorylated by phosphoenolpyruvate in an EI- and HPr-dependent reaction, and a phosphorelay system on histidine residues finally leads to phosphoryl transfer to DhaL and dihydroxyacetone.</text>
</comment>
<dbReference type="InterPro" id="IPR006318">
    <property type="entry name" value="PTS_EI-like"/>
</dbReference>
<comment type="caution">
    <text evidence="23">The sequence shown here is derived from an EMBL/GenBank/DDBJ whole genome shotgun (WGS) entry which is preliminary data.</text>
</comment>
<evidence type="ECO:0000256" key="4">
    <source>
        <dbReference type="ARBA" id="ARBA00002788"/>
    </source>
</evidence>
<evidence type="ECO:0000256" key="10">
    <source>
        <dbReference type="ARBA" id="ARBA00020422"/>
    </source>
</evidence>
<dbReference type="Pfam" id="PF00381">
    <property type="entry name" value="PTS-HPr"/>
    <property type="match status" value="1"/>
</dbReference>
<evidence type="ECO:0000259" key="21">
    <source>
        <dbReference type="PROSITE" id="PS51096"/>
    </source>
</evidence>
<dbReference type="Pfam" id="PF03610">
    <property type="entry name" value="EIIA-man"/>
    <property type="match status" value="1"/>
</dbReference>
<dbReference type="PRINTS" id="PR01736">
    <property type="entry name" value="PHPHTRNFRASE"/>
</dbReference>
<feature type="region of interest" description="Disordered" evidence="20">
    <location>
        <begin position="258"/>
        <end position="295"/>
    </location>
</feature>
<dbReference type="SUPFAM" id="SSF51621">
    <property type="entry name" value="Phosphoenolpyruvate/pyruvate domain"/>
    <property type="match status" value="1"/>
</dbReference>
<accession>A0A919TE69</accession>
<dbReference type="InterPro" id="IPR004701">
    <property type="entry name" value="PTS_EIIA_man-typ"/>
</dbReference>
<evidence type="ECO:0000256" key="19">
    <source>
        <dbReference type="ARBA" id="ARBA00046577"/>
    </source>
</evidence>
<dbReference type="EC" id="2.7.1.121" evidence="8"/>
<reference evidence="23 24" key="1">
    <citation type="submission" date="2021-03" db="EMBL/GenBank/DDBJ databases">
        <title>Whole genome shotgun sequence of Actinoplanes toevensis NBRC 105298.</title>
        <authorList>
            <person name="Komaki H."/>
            <person name="Tamura T."/>
        </authorList>
    </citation>
    <scope>NUCLEOTIDE SEQUENCE [LARGE SCALE GENOMIC DNA]</scope>
    <source>
        <strain evidence="23 24">NBRC 105298</strain>
    </source>
</reference>
<dbReference type="PROSITE" id="PS00369">
    <property type="entry name" value="PTS_HPR_HIS"/>
    <property type="match status" value="1"/>
</dbReference>
<keyword evidence="15" id="KW-0598">Phosphotransferase system</keyword>
<dbReference type="InterPro" id="IPR001020">
    <property type="entry name" value="PTS_HPr_His_P_site"/>
</dbReference>
<keyword evidence="11" id="KW-0813">Transport</keyword>
<keyword evidence="24" id="KW-1185">Reference proteome</keyword>
<dbReference type="InterPro" id="IPR015813">
    <property type="entry name" value="Pyrv/PenolPyrv_kinase-like_dom"/>
</dbReference>
<keyword evidence="13" id="KW-0762">Sugar transport</keyword>
<keyword evidence="12" id="KW-0963">Cytoplasm</keyword>
<dbReference type="InterPro" id="IPR000032">
    <property type="entry name" value="HPr-like"/>
</dbReference>
<dbReference type="GO" id="GO:0046872">
    <property type="term" value="F:metal ion binding"/>
    <property type="evidence" value="ECO:0007669"/>
    <property type="project" value="UniProtKB-KW"/>
</dbReference>
<gene>
    <name evidence="23" type="ORF">Ato02nite_052400</name>
</gene>
<evidence type="ECO:0000256" key="6">
    <source>
        <dbReference type="ARBA" id="ARBA00004496"/>
    </source>
</evidence>
<dbReference type="InterPro" id="IPR000121">
    <property type="entry name" value="PEP_util_C"/>
</dbReference>
<dbReference type="InterPro" id="IPR012844">
    <property type="entry name" value="DhaM_N"/>
</dbReference>
<dbReference type="InterPro" id="IPR036618">
    <property type="entry name" value="PtsI_HPr-bd_sf"/>
</dbReference>
<dbReference type="PROSITE" id="PS51350">
    <property type="entry name" value="PTS_HPR_DOM"/>
    <property type="match status" value="1"/>
</dbReference>
<dbReference type="Gene3D" id="1.10.274.10">
    <property type="entry name" value="PtsI, HPr-binding domain"/>
    <property type="match status" value="1"/>
</dbReference>
<evidence type="ECO:0000256" key="20">
    <source>
        <dbReference type="SAM" id="MobiDB-lite"/>
    </source>
</evidence>
<protein>
    <recommendedName>
        <fullName evidence="10">Phosphocarrier protein HPr</fullName>
        <ecNumber evidence="8">2.7.1.121</ecNumber>
        <ecNumber evidence="9">2.7.3.9</ecNumber>
    </recommendedName>
</protein>
<dbReference type="GO" id="GO:0008965">
    <property type="term" value="F:phosphoenolpyruvate-protein phosphotransferase activity"/>
    <property type="evidence" value="ECO:0007669"/>
    <property type="project" value="UniProtKB-EC"/>
</dbReference>
<dbReference type="GO" id="GO:0009401">
    <property type="term" value="P:phosphoenolpyruvate-dependent sugar phosphotransferase system"/>
    <property type="evidence" value="ECO:0007669"/>
    <property type="project" value="UniProtKB-KW"/>
</dbReference>
<evidence type="ECO:0000256" key="5">
    <source>
        <dbReference type="ARBA" id="ARBA00003681"/>
    </source>
</evidence>
<evidence type="ECO:0000256" key="16">
    <source>
        <dbReference type="ARBA" id="ARBA00022723"/>
    </source>
</evidence>
<dbReference type="SUPFAM" id="SSF52009">
    <property type="entry name" value="Phosphohistidine domain"/>
    <property type="match status" value="1"/>
</dbReference>
<feature type="domain" description="PTS EIIA type-4" evidence="21">
    <location>
        <begin position="1"/>
        <end position="144"/>
    </location>
</feature>
<dbReference type="NCBIfam" id="TIGR01417">
    <property type="entry name" value="PTS_I_fam"/>
    <property type="match status" value="1"/>
</dbReference>
<evidence type="ECO:0000256" key="7">
    <source>
        <dbReference type="ARBA" id="ARBA00007837"/>
    </source>
</evidence>
<name>A0A919TE69_9ACTN</name>
<evidence type="ECO:0000256" key="14">
    <source>
        <dbReference type="ARBA" id="ARBA00022679"/>
    </source>
</evidence>
<dbReference type="NCBIfam" id="TIGR01003">
    <property type="entry name" value="PTS_HPr_family"/>
    <property type="match status" value="1"/>
</dbReference>
<dbReference type="SUPFAM" id="SSF55594">
    <property type="entry name" value="HPr-like"/>
    <property type="match status" value="1"/>
</dbReference>
<comment type="function">
    <text evidence="5">General (non sugar-specific) component of the phosphoenolpyruvate-dependent sugar phosphotransferase system (sugar PTS). This major carbohydrate active-transport system catalyzes the phosphorylation of incoming sugar substrates concomitantly with their translocation across the cell membrane. The phosphoryl group from phosphoenolpyruvate (PEP) is transferred to the phosphoryl carrier protein HPr by enzyme I. Phospho-HPr then transfers it to the PTS EIIA domain.</text>
</comment>
<evidence type="ECO:0000313" key="23">
    <source>
        <dbReference type="EMBL" id="GIM93447.1"/>
    </source>
</evidence>
<evidence type="ECO:0000256" key="8">
    <source>
        <dbReference type="ARBA" id="ARBA00012095"/>
    </source>
</evidence>